<keyword evidence="2" id="KW-1185">Reference proteome</keyword>
<dbReference type="AlphaFoldDB" id="A0AA44EJ12"/>
<gene>
    <name evidence="1" type="ORF">FOB26_11590</name>
</gene>
<protein>
    <submittedName>
        <fullName evidence="1">Uncharacterized protein</fullName>
    </submittedName>
</protein>
<organism evidence="1 2">
    <name type="scientific">Agrobacterium pusense</name>
    <dbReference type="NCBI Taxonomy" id="648995"/>
    <lineage>
        <taxon>Bacteria</taxon>
        <taxon>Pseudomonadati</taxon>
        <taxon>Pseudomonadota</taxon>
        <taxon>Alphaproteobacteria</taxon>
        <taxon>Hyphomicrobiales</taxon>
        <taxon>Rhizobiaceae</taxon>
        <taxon>Rhizobium/Agrobacterium group</taxon>
        <taxon>Agrobacterium</taxon>
    </lineage>
</organism>
<accession>A0AA44EJ12</accession>
<evidence type="ECO:0000313" key="2">
    <source>
        <dbReference type="Proteomes" id="UP001155820"/>
    </source>
</evidence>
<reference evidence="1" key="1">
    <citation type="submission" date="2019-07" db="EMBL/GenBank/DDBJ databases">
        <title>FDA dAtabase for Regulatory Grade micrObial Sequences (FDA-ARGOS): Supporting development and validation of Infectious Disease Dx tests.</title>
        <authorList>
            <person name="Bachman M."/>
            <person name="Young C."/>
            <person name="Tallon L."/>
            <person name="Sadzewicz L."/>
            <person name="Vavikolanu K."/>
            <person name="Mehta A."/>
            <person name="Aluvathingal J."/>
            <person name="Nadendla S."/>
            <person name="Nandy P."/>
            <person name="Geyer C."/>
            <person name="Yan Y."/>
            <person name="Sichtig H."/>
        </authorList>
    </citation>
    <scope>NUCLEOTIDE SEQUENCE</scope>
    <source>
        <strain evidence="1">FDAARGOS_618</strain>
    </source>
</reference>
<dbReference type="EMBL" id="JABRWM010000006">
    <property type="protein sequence ID" value="NRF19701.1"/>
    <property type="molecule type" value="Genomic_DNA"/>
</dbReference>
<evidence type="ECO:0000313" key="1">
    <source>
        <dbReference type="EMBL" id="NRF19701.1"/>
    </source>
</evidence>
<proteinExistence type="predicted"/>
<comment type="caution">
    <text evidence="1">The sequence shown here is derived from an EMBL/GenBank/DDBJ whole genome shotgun (WGS) entry which is preliminary data.</text>
</comment>
<dbReference type="RefSeq" id="WP_107339172.1">
    <property type="nucleotide sequence ID" value="NZ_JABRWL010000005.1"/>
</dbReference>
<sequence length="256" mass="28425">MPEAVSSHTTHASAGQPSFDAEFEAFDTTIHQVAALTEMLGSFMDEYCKTTSTHGIYSLFRQQAGDLRAIYGSFSDGIAAMDITIQQLTRDVLNYREKQEAMEEGGEKNVAMFMQMKLRRLAFNVWMEVNGREPNEEEKARLVDLAKSYGSDIRSRMKATHDPIEAGSFLPWAEAEFRNELSQGQEKPAAIADRDRLIVELVKGGAHPSQVSQTFNIRREAVERIIGRLSAGEDSVSDDVRAKIEKAADAGEQVAS</sequence>
<dbReference type="Proteomes" id="UP001155820">
    <property type="component" value="Unassembled WGS sequence"/>
</dbReference>
<name>A0AA44EJ12_9HYPH</name>